<dbReference type="Pfam" id="PF02816">
    <property type="entry name" value="Alpha_kinase"/>
    <property type="match status" value="1"/>
</dbReference>
<dbReference type="AlphaFoldDB" id="A0A165XB39"/>
<keyword evidence="3" id="KW-0418">Kinase</keyword>
<dbReference type="Proteomes" id="UP000076798">
    <property type="component" value="Unassembled WGS sequence"/>
</dbReference>
<feature type="non-terminal residue" evidence="5">
    <location>
        <position position="135"/>
    </location>
</feature>
<dbReference type="InterPro" id="IPR004166">
    <property type="entry name" value="a-kinase_dom"/>
</dbReference>
<evidence type="ECO:0000313" key="5">
    <source>
        <dbReference type="EMBL" id="KZT32017.1"/>
    </source>
</evidence>
<dbReference type="GO" id="GO:0005524">
    <property type="term" value="F:ATP binding"/>
    <property type="evidence" value="ECO:0007669"/>
    <property type="project" value="InterPro"/>
</dbReference>
<evidence type="ECO:0000256" key="3">
    <source>
        <dbReference type="ARBA" id="ARBA00022777"/>
    </source>
</evidence>
<keyword evidence="6" id="KW-1185">Reference proteome</keyword>
<dbReference type="SUPFAM" id="SSF56112">
    <property type="entry name" value="Protein kinase-like (PK-like)"/>
    <property type="match status" value="1"/>
</dbReference>
<keyword evidence="1" id="KW-0723">Serine/threonine-protein kinase</keyword>
<keyword evidence="2" id="KW-0808">Transferase</keyword>
<protein>
    <recommendedName>
        <fullName evidence="4">Alpha-type protein kinase domain-containing protein</fullName>
    </recommendedName>
</protein>
<feature type="domain" description="Alpha-type protein kinase" evidence="4">
    <location>
        <begin position="1"/>
        <end position="135"/>
    </location>
</feature>
<dbReference type="InterPro" id="IPR011009">
    <property type="entry name" value="Kinase-like_dom_sf"/>
</dbReference>
<reference evidence="5 6" key="1">
    <citation type="journal article" date="2016" name="Mol. Biol. Evol.">
        <title>Comparative Genomics of Early-Diverging Mushroom-Forming Fungi Provides Insights into the Origins of Lignocellulose Decay Capabilities.</title>
        <authorList>
            <person name="Nagy L.G."/>
            <person name="Riley R."/>
            <person name="Tritt A."/>
            <person name="Adam C."/>
            <person name="Daum C."/>
            <person name="Floudas D."/>
            <person name="Sun H."/>
            <person name="Yadav J.S."/>
            <person name="Pangilinan J."/>
            <person name="Larsson K.H."/>
            <person name="Matsuura K."/>
            <person name="Barry K."/>
            <person name="Labutti K."/>
            <person name="Kuo R."/>
            <person name="Ohm R.A."/>
            <person name="Bhattacharya S.S."/>
            <person name="Shirouzu T."/>
            <person name="Yoshinaga Y."/>
            <person name="Martin F.M."/>
            <person name="Grigoriev I.V."/>
            <person name="Hibbett D.S."/>
        </authorList>
    </citation>
    <scope>NUCLEOTIDE SEQUENCE [LARGE SCALE GENOMIC DNA]</scope>
    <source>
        <strain evidence="5 6">HHB10207 ss-3</strain>
    </source>
</reference>
<organism evidence="5 6">
    <name type="scientific">Sistotremastrum suecicum HHB10207 ss-3</name>
    <dbReference type="NCBI Taxonomy" id="1314776"/>
    <lineage>
        <taxon>Eukaryota</taxon>
        <taxon>Fungi</taxon>
        <taxon>Dikarya</taxon>
        <taxon>Basidiomycota</taxon>
        <taxon>Agaricomycotina</taxon>
        <taxon>Agaricomycetes</taxon>
        <taxon>Sistotremastrales</taxon>
        <taxon>Sistotremastraceae</taxon>
        <taxon>Sistotremastrum</taxon>
    </lineage>
</organism>
<accession>A0A165XB39</accession>
<dbReference type="PROSITE" id="PS51158">
    <property type="entry name" value="ALPHA_KINASE"/>
    <property type="match status" value="1"/>
</dbReference>
<dbReference type="STRING" id="1314776.A0A165XB39"/>
<sequence>PPWDLPRLRFVAVGVAIPVPFDPNSKEPVYILEESLPKPFFKFLSNNSLDVAPRLNLTCRKIAEFLRFTQHWEFLMTHGRCIIADHQGTLTILTDPQLITREEAARHWSRGNITTILERFTELHVCNEWCDFFGI</sequence>
<evidence type="ECO:0000313" key="6">
    <source>
        <dbReference type="Proteomes" id="UP000076798"/>
    </source>
</evidence>
<proteinExistence type="predicted"/>
<dbReference type="OrthoDB" id="301415at2759"/>
<dbReference type="GO" id="GO:0004674">
    <property type="term" value="F:protein serine/threonine kinase activity"/>
    <property type="evidence" value="ECO:0007669"/>
    <property type="project" value="UniProtKB-KW"/>
</dbReference>
<name>A0A165XB39_9AGAM</name>
<evidence type="ECO:0000259" key="4">
    <source>
        <dbReference type="PROSITE" id="PS51158"/>
    </source>
</evidence>
<dbReference type="EMBL" id="KV428404">
    <property type="protein sequence ID" value="KZT32017.1"/>
    <property type="molecule type" value="Genomic_DNA"/>
</dbReference>
<gene>
    <name evidence="5" type="ORF">SISSUDRAFT_958869</name>
</gene>
<feature type="non-terminal residue" evidence="5">
    <location>
        <position position="1"/>
    </location>
</feature>
<dbReference type="Gene3D" id="3.20.200.10">
    <property type="entry name" value="MHCK/EF2 kinase"/>
    <property type="match status" value="1"/>
</dbReference>
<evidence type="ECO:0000256" key="1">
    <source>
        <dbReference type="ARBA" id="ARBA00022527"/>
    </source>
</evidence>
<evidence type="ECO:0000256" key="2">
    <source>
        <dbReference type="ARBA" id="ARBA00022679"/>
    </source>
</evidence>